<dbReference type="CDD" id="cd00200">
    <property type="entry name" value="WD40"/>
    <property type="match status" value="1"/>
</dbReference>
<evidence type="ECO:0000256" key="1">
    <source>
        <dbReference type="ARBA" id="ARBA00004604"/>
    </source>
</evidence>
<dbReference type="InterPro" id="IPR017441">
    <property type="entry name" value="Protein_kinase_ATP_BS"/>
</dbReference>
<dbReference type="SMART" id="SM00220">
    <property type="entry name" value="S_TKc"/>
    <property type="match status" value="1"/>
</dbReference>
<keyword evidence="12" id="KW-0808">Transferase</keyword>
<dbReference type="InterPro" id="IPR001680">
    <property type="entry name" value="WD40_rpt"/>
</dbReference>
<dbReference type="EMBL" id="GG745329">
    <property type="protein sequence ID" value="KNE55239.1"/>
    <property type="molecule type" value="Genomic_DNA"/>
</dbReference>
<feature type="compositionally biased region" description="Basic residues" evidence="10">
    <location>
        <begin position="1279"/>
        <end position="1288"/>
    </location>
</feature>
<dbReference type="OrthoDB" id="539158at2759"/>
<feature type="compositionally biased region" description="Low complexity" evidence="10">
    <location>
        <begin position="1198"/>
        <end position="1217"/>
    </location>
</feature>
<feature type="compositionally biased region" description="Low complexity" evidence="10">
    <location>
        <begin position="1267"/>
        <end position="1276"/>
    </location>
</feature>
<keyword evidence="5 9" id="KW-0547">Nucleotide-binding</keyword>
<dbReference type="VEuPathDB" id="FungiDB:AMAG_17760"/>
<dbReference type="InterPro" id="IPR019775">
    <property type="entry name" value="WD40_repeat_CS"/>
</dbReference>
<proteinExistence type="predicted"/>
<dbReference type="InterPro" id="IPR008271">
    <property type="entry name" value="Ser/Thr_kinase_AS"/>
</dbReference>
<dbReference type="GO" id="GO:0004672">
    <property type="term" value="F:protein kinase activity"/>
    <property type="evidence" value="ECO:0007669"/>
    <property type="project" value="InterPro"/>
</dbReference>
<reference evidence="13" key="2">
    <citation type="submission" date="2009-11" db="EMBL/GenBank/DDBJ databases">
        <title>The Genome Sequence of Allomyces macrogynus strain ATCC 38327.</title>
        <authorList>
            <consortium name="The Broad Institute Genome Sequencing Platform"/>
            <person name="Russ C."/>
            <person name="Cuomo C."/>
            <person name="Shea T."/>
            <person name="Young S.K."/>
            <person name="Zeng Q."/>
            <person name="Koehrsen M."/>
            <person name="Haas B."/>
            <person name="Borodovsky M."/>
            <person name="Guigo R."/>
            <person name="Alvarado L."/>
            <person name="Berlin A."/>
            <person name="Borenstein D."/>
            <person name="Chen Z."/>
            <person name="Engels R."/>
            <person name="Freedman E."/>
            <person name="Gellesch M."/>
            <person name="Goldberg J."/>
            <person name="Griggs A."/>
            <person name="Gujja S."/>
            <person name="Heiman D."/>
            <person name="Hepburn T."/>
            <person name="Howarth C."/>
            <person name="Jen D."/>
            <person name="Larson L."/>
            <person name="Lewis B."/>
            <person name="Mehta T."/>
            <person name="Park D."/>
            <person name="Pearson M."/>
            <person name="Roberts A."/>
            <person name="Saif S."/>
            <person name="Shenoy N."/>
            <person name="Sisk P."/>
            <person name="Stolte C."/>
            <person name="Sykes S."/>
            <person name="Walk T."/>
            <person name="White J."/>
            <person name="Yandava C."/>
            <person name="Burger G."/>
            <person name="Gray M.W."/>
            <person name="Holland P.W.H."/>
            <person name="King N."/>
            <person name="Lang F.B.F."/>
            <person name="Roger A.J."/>
            <person name="Ruiz-Trillo I."/>
            <person name="Lander E."/>
            <person name="Nusbaum C."/>
        </authorList>
    </citation>
    <scope>NUCLEOTIDE SEQUENCE [LARGE SCALE GENOMIC DNA]</scope>
    <source>
        <strain evidence="13">ATCC 38327</strain>
    </source>
</reference>
<feature type="binding site" evidence="9">
    <location>
        <position position="42"/>
    </location>
    <ligand>
        <name>ATP</name>
        <dbReference type="ChEBI" id="CHEBI:30616"/>
    </ligand>
</feature>
<feature type="repeat" description="WD" evidence="8">
    <location>
        <begin position="677"/>
        <end position="718"/>
    </location>
</feature>
<dbReference type="PANTHER" id="PTHR19924:SF26">
    <property type="entry name" value="U3 SMALL NUCLEOLAR RNA-ASSOCIATED PROTEIN 15 HOMOLOG"/>
    <property type="match status" value="1"/>
</dbReference>
<dbReference type="InterPro" id="IPR020472">
    <property type="entry name" value="WD40_PAC1"/>
</dbReference>
<keyword evidence="4" id="KW-0677">Repeat</keyword>
<dbReference type="PRINTS" id="PR00320">
    <property type="entry name" value="GPROTEINBRPT"/>
</dbReference>
<keyword evidence="13" id="KW-1185">Reference proteome</keyword>
<dbReference type="STRING" id="578462.A0A0L0RYR8"/>
<feature type="compositionally biased region" description="Basic and acidic residues" evidence="10">
    <location>
        <begin position="1085"/>
        <end position="1098"/>
    </location>
</feature>
<evidence type="ECO:0000256" key="4">
    <source>
        <dbReference type="ARBA" id="ARBA00022737"/>
    </source>
</evidence>
<dbReference type="FunFam" id="1.10.510.10:FF:000571">
    <property type="entry name" value="Maternal embryonic leucine zipper kinase"/>
    <property type="match status" value="1"/>
</dbReference>
<feature type="region of interest" description="Disordered" evidence="10">
    <location>
        <begin position="1198"/>
        <end position="1288"/>
    </location>
</feature>
<feature type="compositionally biased region" description="Pro residues" evidence="10">
    <location>
        <begin position="1256"/>
        <end position="1266"/>
    </location>
</feature>
<feature type="repeat" description="WD" evidence="8">
    <location>
        <begin position="803"/>
        <end position="844"/>
    </location>
</feature>
<name>A0A0L0RYR8_ALLM3</name>
<dbReference type="PROSITE" id="PS50294">
    <property type="entry name" value="WD_REPEATS_REGION"/>
    <property type="match status" value="3"/>
</dbReference>
<keyword evidence="7" id="KW-0539">Nucleus</keyword>
<dbReference type="InterPro" id="IPR011009">
    <property type="entry name" value="Kinase-like_dom_sf"/>
</dbReference>
<dbReference type="Gene3D" id="2.130.10.10">
    <property type="entry name" value="YVTN repeat-like/Quinoprotein amine dehydrogenase"/>
    <property type="match status" value="2"/>
</dbReference>
<organism evidence="12 13">
    <name type="scientific">Allomyces macrogynus (strain ATCC 38327)</name>
    <name type="common">Allomyces javanicus var. macrogynus</name>
    <dbReference type="NCBI Taxonomy" id="578462"/>
    <lineage>
        <taxon>Eukaryota</taxon>
        <taxon>Fungi</taxon>
        <taxon>Fungi incertae sedis</taxon>
        <taxon>Blastocladiomycota</taxon>
        <taxon>Blastocladiomycetes</taxon>
        <taxon>Blastocladiales</taxon>
        <taxon>Blastocladiaceae</taxon>
        <taxon>Allomyces</taxon>
    </lineage>
</organism>
<dbReference type="InterPro" id="IPR000719">
    <property type="entry name" value="Prot_kinase_dom"/>
</dbReference>
<evidence type="ECO:0000256" key="8">
    <source>
        <dbReference type="PROSITE-ProRule" id="PRU00221"/>
    </source>
</evidence>
<keyword evidence="6 9" id="KW-0067">ATP-binding</keyword>
<dbReference type="PANTHER" id="PTHR19924">
    <property type="entry name" value="UTP15 U3 SMALL NUCLEOLAR RNA-ASSOCIATED PROTEIN 15 FAMILY MEMBER"/>
    <property type="match status" value="1"/>
</dbReference>
<feature type="region of interest" description="Disordered" evidence="10">
    <location>
        <begin position="518"/>
        <end position="553"/>
    </location>
</feature>
<dbReference type="GO" id="GO:0005524">
    <property type="term" value="F:ATP binding"/>
    <property type="evidence" value="ECO:0007669"/>
    <property type="project" value="UniProtKB-UniRule"/>
</dbReference>
<dbReference type="PROSITE" id="PS50011">
    <property type="entry name" value="PROTEIN_KINASE_DOM"/>
    <property type="match status" value="1"/>
</dbReference>
<evidence type="ECO:0000256" key="6">
    <source>
        <dbReference type="ARBA" id="ARBA00022840"/>
    </source>
</evidence>
<evidence type="ECO:0000256" key="10">
    <source>
        <dbReference type="SAM" id="MobiDB-lite"/>
    </source>
</evidence>
<evidence type="ECO:0000256" key="5">
    <source>
        <dbReference type="ARBA" id="ARBA00022741"/>
    </source>
</evidence>
<dbReference type="eggNOG" id="KOG0590">
    <property type="taxonomic scope" value="Eukaryota"/>
</dbReference>
<evidence type="ECO:0000313" key="12">
    <source>
        <dbReference type="EMBL" id="KNE55239.1"/>
    </source>
</evidence>
<dbReference type="PROSITE" id="PS00108">
    <property type="entry name" value="PROTEIN_KINASE_ST"/>
    <property type="match status" value="1"/>
</dbReference>
<dbReference type="Gene3D" id="1.10.510.10">
    <property type="entry name" value="Transferase(Phosphotransferase) domain 1"/>
    <property type="match status" value="1"/>
</dbReference>
<dbReference type="GO" id="GO:0005730">
    <property type="term" value="C:nucleolus"/>
    <property type="evidence" value="ECO:0007669"/>
    <property type="project" value="UniProtKB-SubCell"/>
</dbReference>
<dbReference type="Pfam" id="PF09384">
    <property type="entry name" value="UTP15_C"/>
    <property type="match status" value="1"/>
</dbReference>
<reference evidence="12 13" key="1">
    <citation type="submission" date="2009-11" db="EMBL/GenBank/DDBJ databases">
        <title>Annotation of Allomyces macrogynus ATCC 38327.</title>
        <authorList>
            <consortium name="The Broad Institute Genome Sequencing Platform"/>
            <person name="Russ C."/>
            <person name="Cuomo C."/>
            <person name="Burger G."/>
            <person name="Gray M.W."/>
            <person name="Holland P.W.H."/>
            <person name="King N."/>
            <person name="Lang F.B.F."/>
            <person name="Roger A.J."/>
            <person name="Ruiz-Trillo I."/>
            <person name="Young S.K."/>
            <person name="Zeng Q."/>
            <person name="Gargeya S."/>
            <person name="Fitzgerald M."/>
            <person name="Haas B."/>
            <person name="Abouelleil A."/>
            <person name="Alvarado L."/>
            <person name="Arachchi H.M."/>
            <person name="Berlin A."/>
            <person name="Chapman S.B."/>
            <person name="Gearin G."/>
            <person name="Goldberg J."/>
            <person name="Griggs A."/>
            <person name="Gujja S."/>
            <person name="Hansen M."/>
            <person name="Heiman D."/>
            <person name="Howarth C."/>
            <person name="Larimer J."/>
            <person name="Lui A."/>
            <person name="MacDonald P.J.P."/>
            <person name="McCowen C."/>
            <person name="Montmayeur A."/>
            <person name="Murphy C."/>
            <person name="Neiman D."/>
            <person name="Pearson M."/>
            <person name="Priest M."/>
            <person name="Roberts A."/>
            <person name="Saif S."/>
            <person name="Shea T."/>
            <person name="Sisk P."/>
            <person name="Stolte C."/>
            <person name="Sykes S."/>
            <person name="Wortman J."/>
            <person name="Nusbaum C."/>
            <person name="Birren B."/>
        </authorList>
    </citation>
    <scope>NUCLEOTIDE SEQUENCE [LARGE SCALE GENOMIC DNA]</scope>
    <source>
        <strain evidence="12 13">ATCC 38327</strain>
    </source>
</reference>
<dbReference type="SUPFAM" id="SSF56112">
    <property type="entry name" value="Protein kinase-like (PK-like)"/>
    <property type="match status" value="1"/>
</dbReference>
<feature type="compositionally biased region" description="Polar residues" evidence="10">
    <location>
        <begin position="526"/>
        <end position="546"/>
    </location>
</feature>
<dbReference type="GO" id="GO:0045943">
    <property type="term" value="P:positive regulation of transcription by RNA polymerase I"/>
    <property type="evidence" value="ECO:0007669"/>
    <property type="project" value="TreeGrafter"/>
</dbReference>
<evidence type="ECO:0000259" key="11">
    <source>
        <dbReference type="PROSITE" id="PS50011"/>
    </source>
</evidence>
<dbReference type="SMART" id="SM00320">
    <property type="entry name" value="WD40"/>
    <property type="match status" value="7"/>
</dbReference>
<evidence type="ECO:0000256" key="9">
    <source>
        <dbReference type="PROSITE-ProRule" id="PRU10141"/>
    </source>
</evidence>
<feature type="repeat" description="WD" evidence="8">
    <location>
        <begin position="719"/>
        <end position="761"/>
    </location>
</feature>
<dbReference type="eggNOG" id="KOG0310">
    <property type="taxonomic scope" value="Eukaryota"/>
</dbReference>
<dbReference type="PROSITE" id="PS00107">
    <property type="entry name" value="PROTEIN_KINASE_ATP"/>
    <property type="match status" value="1"/>
</dbReference>
<feature type="region of interest" description="Disordered" evidence="10">
    <location>
        <begin position="1085"/>
        <end position="1108"/>
    </location>
</feature>
<gene>
    <name evidence="12" type="ORF">AMAG_17760</name>
</gene>
<dbReference type="PROSITE" id="PS50082">
    <property type="entry name" value="WD_REPEATS_2"/>
    <property type="match status" value="3"/>
</dbReference>
<dbReference type="Pfam" id="PF00069">
    <property type="entry name" value="Pkinase"/>
    <property type="match status" value="1"/>
</dbReference>
<protein>
    <submittedName>
        <fullName evidence="12">CAMK/CAMKL/CHK1 protein kinase</fullName>
    </submittedName>
</protein>
<dbReference type="Pfam" id="PF00400">
    <property type="entry name" value="WD40"/>
    <property type="match status" value="3"/>
</dbReference>
<feature type="compositionally biased region" description="Basic residues" evidence="10">
    <location>
        <begin position="1218"/>
        <end position="1227"/>
    </location>
</feature>
<sequence length="1288" mass="140686">MLGTLRGREIHGFSLLETIGEGTYGKVKLAHNPATGESIAIKILCKKTLDGASQDDAAPPPVPVIPANDQSHAPKSTSIARLEKEITIHRALNHPNIIRLYESYEDRHFMFLLMELAAGGELFDKIVPDVGLDEEVAHFYFRQLVNGVMYLHKRGVTHRDLKPENMLVDAQGNLKISDFGLATVYRYKGNRRTLTTPCGSPPYLAPEVAQGSYDGERCDVWSMGIILYVLLQGCSLWDEPTGRSPEFVAFIASQCDGEPLPAAWEAVPPKPRKLILGMLQMPNKRTPLAHVAADSWVTQPNPLYNDEDGMCADVERLTNKLMHQLEEHGEEPYITDDHPMFRSFSQPPQMSEPLAGALDLPITAFSQPIMPVYSKYSQAVHLSQSQAPFNPTQSGAFLSSARLTRFYTDSPPHVLEPLLTGALDGLNAQSRSAVDRDSGRMVFSVTDSHMCTLTGAIRIQPIVTAATITTVWLVQFQRRHGDPIEFKRVYKKVTAREDVQKVILAGSGAKHAARDLAEAKMPAARSEQQPLPLSVSMSQPATSSSAPEPYGFTPLSQPLAEAKAAAARANGLPLLKRAEEDVRYWSKYRKPTLLKELARISSLHFAEASPHLLAATVGGRVQIYHPSTHELAKSVSRFQDTAYSGHLRSDGKLLVAGDEGGNVNVFEMGSRSVLRAFKEHQSPVQLTRFLYNKTQVMSGADDTTVKVWDIPSNACVHTFDQHTDYVRAGAVSRDNHNLLVTGSYDHTVKVWDVRSPTAVLSVDHGAPVESVLVFPGANAFVCSGDNYFKVFDLVSGGKMLHHVSNHQKTIMTMSFDHSGSRLLTGSLDQSVKIYNVANYKVVHTLKYAAPIMSLAVSADDTHMAVGMLDGTLALRSRDLHVDDVRSESGGVAETYRAGSYRYFMRGEGYQPTASDVLVAKTAKPKLKDWDVYLKRFEYANALDVLFQQNQPPAVVVALLEELMDRNGLDRALQGRSDDALAPLLKFLVRNVTHPYFTKTLTAVTHALLNIYTPVVHRSETLQEALHKLAFKVTGERRTVQDLTKLVGVLDMLFANSAKTAELQVTWKESDEAIIRRVVDAQEEQNLRDAEERMRRQVEDEVDADGDAAMMDVDAPAAPETAADAPETADGSEEDLRAYLARIERGEQIDVSFGGDWRTEQDRAPVFAAPASAADETLDVAAAPATELDDGERYEMVVAPPTAGNNAPAAEIGAAAGATRRKSKRSKGKAAAAVPEPEPMAVDPAPAPAPAASKPTKPAPAPAPAPVTPKQGGSKPSGKGGKRKSKAKQ</sequence>
<dbReference type="InterPro" id="IPR018983">
    <property type="entry name" value="U3_snoRNA-assocProt_15_C"/>
</dbReference>
<keyword evidence="2" id="KW-0698">rRNA processing</keyword>
<dbReference type="Proteomes" id="UP000054350">
    <property type="component" value="Unassembled WGS sequence"/>
</dbReference>
<evidence type="ECO:0000256" key="7">
    <source>
        <dbReference type="ARBA" id="ARBA00023242"/>
    </source>
</evidence>
<comment type="subcellular location">
    <subcellularLocation>
        <location evidence="1">Nucleus</location>
        <location evidence="1">Nucleolus</location>
    </subcellularLocation>
</comment>
<dbReference type="InterPro" id="IPR036322">
    <property type="entry name" value="WD40_repeat_dom_sf"/>
</dbReference>
<dbReference type="PROSITE" id="PS00678">
    <property type="entry name" value="WD_REPEATS_1"/>
    <property type="match status" value="2"/>
</dbReference>
<evidence type="ECO:0000256" key="3">
    <source>
        <dbReference type="ARBA" id="ARBA00022574"/>
    </source>
</evidence>
<evidence type="ECO:0000256" key="2">
    <source>
        <dbReference type="ARBA" id="ARBA00022552"/>
    </source>
</evidence>
<feature type="domain" description="Protein kinase" evidence="11">
    <location>
        <begin position="13"/>
        <end position="297"/>
    </location>
</feature>
<evidence type="ECO:0000313" key="13">
    <source>
        <dbReference type="Proteomes" id="UP000054350"/>
    </source>
</evidence>
<dbReference type="InterPro" id="IPR015943">
    <property type="entry name" value="WD40/YVTN_repeat-like_dom_sf"/>
</dbReference>
<dbReference type="GO" id="GO:0006364">
    <property type="term" value="P:rRNA processing"/>
    <property type="evidence" value="ECO:0007669"/>
    <property type="project" value="UniProtKB-KW"/>
</dbReference>
<keyword evidence="12" id="KW-0418">Kinase</keyword>
<feature type="compositionally biased region" description="Low complexity" evidence="10">
    <location>
        <begin position="1228"/>
        <end position="1255"/>
    </location>
</feature>
<dbReference type="SUPFAM" id="SSF50978">
    <property type="entry name" value="WD40 repeat-like"/>
    <property type="match status" value="1"/>
</dbReference>
<keyword evidence="3 8" id="KW-0853">WD repeat</keyword>
<accession>A0A0L0RYR8</accession>